<gene>
    <name evidence="2" type="ORF">Cgig2_027940</name>
</gene>
<evidence type="ECO:0000313" key="2">
    <source>
        <dbReference type="EMBL" id="KAJ8422357.1"/>
    </source>
</evidence>
<comment type="caution">
    <text evidence="2">The sequence shown here is derived from an EMBL/GenBank/DDBJ whole genome shotgun (WGS) entry which is preliminary data.</text>
</comment>
<feature type="region of interest" description="Disordered" evidence="1">
    <location>
        <begin position="1"/>
        <end position="91"/>
    </location>
</feature>
<evidence type="ECO:0000313" key="3">
    <source>
        <dbReference type="Proteomes" id="UP001153076"/>
    </source>
</evidence>
<dbReference type="AlphaFoldDB" id="A0A9Q1JFK4"/>
<evidence type="ECO:0008006" key="4">
    <source>
        <dbReference type="Google" id="ProtNLM"/>
    </source>
</evidence>
<name>A0A9Q1JFK4_9CARY</name>
<proteinExistence type="predicted"/>
<dbReference type="OrthoDB" id="1873329at2759"/>
<organism evidence="2 3">
    <name type="scientific">Carnegiea gigantea</name>
    <dbReference type="NCBI Taxonomy" id="171969"/>
    <lineage>
        <taxon>Eukaryota</taxon>
        <taxon>Viridiplantae</taxon>
        <taxon>Streptophyta</taxon>
        <taxon>Embryophyta</taxon>
        <taxon>Tracheophyta</taxon>
        <taxon>Spermatophyta</taxon>
        <taxon>Magnoliopsida</taxon>
        <taxon>eudicotyledons</taxon>
        <taxon>Gunneridae</taxon>
        <taxon>Pentapetalae</taxon>
        <taxon>Caryophyllales</taxon>
        <taxon>Cactineae</taxon>
        <taxon>Cactaceae</taxon>
        <taxon>Cactoideae</taxon>
        <taxon>Echinocereeae</taxon>
        <taxon>Carnegiea</taxon>
    </lineage>
</organism>
<evidence type="ECO:0000256" key="1">
    <source>
        <dbReference type="SAM" id="MobiDB-lite"/>
    </source>
</evidence>
<accession>A0A9Q1JFK4</accession>
<keyword evidence="3" id="KW-1185">Reference proteome</keyword>
<protein>
    <recommendedName>
        <fullName evidence="4">BED-type domain-containing protein</fullName>
    </recommendedName>
</protein>
<reference evidence="2" key="1">
    <citation type="submission" date="2022-04" db="EMBL/GenBank/DDBJ databases">
        <title>Carnegiea gigantea Genome sequencing and assembly v2.</title>
        <authorList>
            <person name="Copetti D."/>
            <person name="Sanderson M.J."/>
            <person name="Burquez A."/>
            <person name="Wojciechowski M.F."/>
        </authorList>
    </citation>
    <scope>NUCLEOTIDE SEQUENCE</scope>
    <source>
        <strain evidence="2">SGP5-SGP5p</strain>
        <tissue evidence="2">Aerial part</tissue>
    </source>
</reference>
<dbReference type="EMBL" id="JAKOGI010002283">
    <property type="protein sequence ID" value="KAJ8422357.1"/>
    <property type="molecule type" value="Genomic_DNA"/>
</dbReference>
<feature type="compositionally biased region" description="Pro residues" evidence="1">
    <location>
        <begin position="15"/>
        <end position="37"/>
    </location>
</feature>
<sequence>MESGAQSKTIGSPASPNPASGPSPSPPPHFAQRPPHPQSRSPTFVKVEPNEVGEIDPFATAGNKDLLISHAQHTGTPPASRRFDAKSSTATPALTPNATAVLGPLVEDDKKKRSSMRLEFLPIDGINFSDGKKQAKCLHSKKETFIANAQYGTTNMKKHLEKCKAYQAANSSEEGGGEKRFEEKVYRDLQTRAIIRHGIHKKKKKKNSSDQMWINQTLDWVSLMDLMRDAR</sequence>
<feature type="compositionally biased region" description="Polar residues" evidence="1">
    <location>
        <begin position="1"/>
        <end position="10"/>
    </location>
</feature>
<dbReference type="Proteomes" id="UP001153076">
    <property type="component" value="Unassembled WGS sequence"/>
</dbReference>